<accession>A0AA86Q9K8</accession>
<dbReference type="AlphaFoldDB" id="A0AA86Q9K8"/>
<keyword evidence="4" id="KW-1185">Reference proteome</keyword>
<reference evidence="3 4" key="2">
    <citation type="submission" date="2024-07" db="EMBL/GenBank/DDBJ databases">
        <authorList>
            <person name="Akdeniz Z."/>
        </authorList>
    </citation>
    <scope>NUCLEOTIDE SEQUENCE [LARGE SCALE GENOMIC DNA]</scope>
</reference>
<comment type="caution">
    <text evidence="2">The sequence shown here is derived from an EMBL/GenBank/DDBJ whole genome shotgun (WGS) entry which is preliminary data.</text>
</comment>
<gene>
    <name evidence="2" type="ORF">HINF_LOCUS41533</name>
    <name evidence="3" type="ORF">HINF_LOCUS59457</name>
</gene>
<dbReference type="EMBL" id="CAXDID020000341">
    <property type="protein sequence ID" value="CAL6079588.1"/>
    <property type="molecule type" value="Genomic_DNA"/>
</dbReference>
<name>A0AA86Q9K8_9EUKA</name>
<evidence type="ECO:0000256" key="1">
    <source>
        <dbReference type="SAM" id="Coils"/>
    </source>
</evidence>
<organism evidence="2">
    <name type="scientific">Hexamita inflata</name>
    <dbReference type="NCBI Taxonomy" id="28002"/>
    <lineage>
        <taxon>Eukaryota</taxon>
        <taxon>Metamonada</taxon>
        <taxon>Diplomonadida</taxon>
        <taxon>Hexamitidae</taxon>
        <taxon>Hexamitinae</taxon>
        <taxon>Hexamita</taxon>
    </lineage>
</organism>
<reference evidence="2" key="1">
    <citation type="submission" date="2023-06" db="EMBL/GenBank/DDBJ databases">
        <authorList>
            <person name="Kurt Z."/>
        </authorList>
    </citation>
    <scope>NUCLEOTIDE SEQUENCE</scope>
</reference>
<sequence>MFNSQLHSKTVHLEDDVKALKKHIQKLEKDLHHHEDFKKQLCIMMNVKSFSISLTELLPIIQCGLTNKTLTTLKKPLPAEEYVAQLERKIIELKNFTTTLNEELNELRNVDNSDIIAKHKLQQSANSAIKLSTIKDRNIKQLQQEIQELKCQQDQQIHLNKLLKQHSQTNSKASTPMMRSMVVRELDEEEEFTKKFL</sequence>
<evidence type="ECO:0000313" key="3">
    <source>
        <dbReference type="EMBL" id="CAL6079588.1"/>
    </source>
</evidence>
<evidence type="ECO:0000313" key="2">
    <source>
        <dbReference type="EMBL" id="CAI9953888.1"/>
    </source>
</evidence>
<dbReference type="Proteomes" id="UP001642409">
    <property type="component" value="Unassembled WGS sequence"/>
</dbReference>
<keyword evidence="1" id="KW-0175">Coiled coil</keyword>
<proteinExistence type="predicted"/>
<dbReference type="EMBL" id="CATOUU010000842">
    <property type="protein sequence ID" value="CAI9953888.1"/>
    <property type="molecule type" value="Genomic_DNA"/>
</dbReference>
<evidence type="ECO:0000313" key="4">
    <source>
        <dbReference type="Proteomes" id="UP001642409"/>
    </source>
</evidence>
<feature type="coiled-coil region" evidence="1">
    <location>
        <begin position="132"/>
        <end position="159"/>
    </location>
</feature>
<protein>
    <submittedName>
        <fullName evidence="3">Hypothetical_protein</fullName>
    </submittedName>
</protein>